<accession>A0A813KQY4</accession>
<reference evidence="4" key="1">
    <citation type="submission" date="2021-02" db="EMBL/GenBank/DDBJ databases">
        <authorList>
            <person name="Dougan E. K."/>
            <person name="Rhodes N."/>
            <person name="Thang M."/>
            <person name="Chan C."/>
        </authorList>
    </citation>
    <scope>NUCLEOTIDE SEQUENCE</scope>
</reference>
<dbReference type="InterPro" id="IPR000626">
    <property type="entry name" value="Ubiquitin-like_dom"/>
</dbReference>
<feature type="compositionally biased region" description="Low complexity" evidence="1">
    <location>
        <begin position="441"/>
        <end position="453"/>
    </location>
</feature>
<feature type="transmembrane region" description="Helical" evidence="2">
    <location>
        <begin position="274"/>
        <end position="290"/>
    </location>
</feature>
<organism evidence="4 5">
    <name type="scientific">Polarella glacialis</name>
    <name type="common">Dinoflagellate</name>
    <dbReference type="NCBI Taxonomy" id="89957"/>
    <lineage>
        <taxon>Eukaryota</taxon>
        <taxon>Sar</taxon>
        <taxon>Alveolata</taxon>
        <taxon>Dinophyceae</taxon>
        <taxon>Suessiales</taxon>
        <taxon>Suessiaceae</taxon>
        <taxon>Polarella</taxon>
    </lineage>
</organism>
<dbReference type="Proteomes" id="UP000626109">
    <property type="component" value="Unassembled WGS sequence"/>
</dbReference>
<comment type="caution">
    <text evidence="4">The sequence shown here is derived from an EMBL/GenBank/DDBJ whole genome shotgun (WGS) entry which is preliminary data.</text>
</comment>
<evidence type="ECO:0000256" key="2">
    <source>
        <dbReference type="SAM" id="Phobius"/>
    </source>
</evidence>
<dbReference type="InterPro" id="IPR029071">
    <property type="entry name" value="Ubiquitin-like_domsf"/>
</dbReference>
<keyword evidence="2" id="KW-0812">Transmembrane</keyword>
<feature type="transmembrane region" description="Helical" evidence="2">
    <location>
        <begin position="310"/>
        <end position="333"/>
    </location>
</feature>
<keyword evidence="2" id="KW-1133">Transmembrane helix</keyword>
<dbReference type="SUPFAM" id="SSF54236">
    <property type="entry name" value="Ubiquitin-like"/>
    <property type="match status" value="1"/>
</dbReference>
<feature type="region of interest" description="Disordered" evidence="1">
    <location>
        <begin position="418"/>
        <end position="498"/>
    </location>
</feature>
<dbReference type="SMART" id="SM00213">
    <property type="entry name" value="UBQ"/>
    <property type="match status" value="1"/>
</dbReference>
<dbReference type="AlphaFoldDB" id="A0A813KQY4"/>
<protein>
    <recommendedName>
        <fullName evidence="3">Ubiquitin-like domain-containing protein</fullName>
    </recommendedName>
</protein>
<evidence type="ECO:0000313" key="4">
    <source>
        <dbReference type="EMBL" id="CAE8708215.1"/>
    </source>
</evidence>
<proteinExistence type="predicted"/>
<evidence type="ECO:0000259" key="3">
    <source>
        <dbReference type="PROSITE" id="PS50053"/>
    </source>
</evidence>
<evidence type="ECO:0000256" key="1">
    <source>
        <dbReference type="SAM" id="MobiDB-lite"/>
    </source>
</evidence>
<sequence>MIVESINIKKAELKTLQADLKAVRVRKAIADKAEKDEFYQVFVRTPKATTITLQVKPNDTLASVKRQVLRIEGVKVELQRLAFNNVEFDASSSRKSLKTLRVVAESTLTLSVRGVGGGKRASAGSKKELNKEEKIALNKNEQDIIVLQLKNHPLIDQIANIMQKVELMIQTSDKRLIKAALQSLSLEVMMKIQTNVNANNHEDVRLVYASKQFFSDEFAVLDNVKTLAALSESAMNCAAKGIFLQAYLAENGRISWDDYKTDVSDFIVAKAKSALLLAAIVIPAIIWTFALTNRSSEGSAVAVTWLRTAAWIGCLFLAAAALLLAGFWAYHLWLVCTGRTTKEHLGRRQSALDVAGEPTLFAARGPKLFDPRAWVDDDNWPLTVAAARRRQVVAVPAALSSATGSLSNIGSHRSIEAPVSRTVPPLALPSQPPRQPPRMVPLLALPSQQPLLQGPTEAAIPPVGRSQGGRAQEFQLAQDIARDVQPTQGETSTGSENV</sequence>
<dbReference type="Pfam" id="PF00240">
    <property type="entry name" value="ubiquitin"/>
    <property type="match status" value="1"/>
</dbReference>
<keyword evidence="2" id="KW-0472">Membrane</keyword>
<gene>
    <name evidence="4" type="ORF">PGLA2088_LOCUS34846</name>
</gene>
<dbReference type="Gene3D" id="3.10.20.90">
    <property type="entry name" value="Phosphatidylinositol 3-kinase Catalytic Subunit, Chain A, domain 1"/>
    <property type="match status" value="1"/>
</dbReference>
<feature type="compositionally biased region" description="Polar residues" evidence="1">
    <location>
        <begin position="485"/>
        <end position="498"/>
    </location>
</feature>
<feature type="compositionally biased region" description="Pro residues" evidence="1">
    <location>
        <begin position="426"/>
        <end position="439"/>
    </location>
</feature>
<evidence type="ECO:0000313" key="5">
    <source>
        <dbReference type="Proteomes" id="UP000626109"/>
    </source>
</evidence>
<dbReference type="PROSITE" id="PS50053">
    <property type="entry name" value="UBIQUITIN_2"/>
    <property type="match status" value="1"/>
</dbReference>
<name>A0A813KQY4_POLGL</name>
<feature type="domain" description="Ubiquitin-like" evidence="3">
    <location>
        <begin position="39"/>
        <end position="117"/>
    </location>
</feature>
<dbReference type="EMBL" id="CAJNNW010031617">
    <property type="protein sequence ID" value="CAE8708215.1"/>
    <property type="molecule type" value="Genomic_DNA"/>
</dbReference>